<dbReference type="GO" id="GO:0005975">
    <property type="term" value="P:carbohydrate metabolic process"/>
    <property type="evidence" value="ECO:0007669"/>
    <property type="project" value="InterPro"/>
</dbReference>
<dbReference type="EMBL" id="FOUA01000003">
    <property type="protein sequence ID" value="SFM02539.1"/>
    <property type="molecule type" value="Genomic_DNA"/>
</dbReference>
<dbReference type="InterPro" id="IPR006837">
    <property type="entry name" value="Divergent_DAC"/>
</dbReference>
<dbReference type="PANTHER" id="PTHR30105">
    <property type="entry name" value="UNCHARACTERIZED YIBQ-RELATED"/>
    <property type="match status" value="1"/>
</dbReference>
<feature type="chain" id="PRO_5010473186" evidence="2">
    <location>
        <begin position="25"/>
        <end position="336"/>
    </location>
</feature>
<organism evidence="4 5">
    <name type="scientific">Halopseudomonas bauzanensis</name>
    <dbReference type="NCBI Taxonomy" id="653930"/>
    <lineage>
        <taxon>Bacteria</taxon>
        <taxon>Pseudomonadati</taxon>
        <taxon>Pseudomonadota</taxon>
        <taxon>Gammaproteobacteria</taxon>
        <taxon>Pseudomonadales</taxon>
        <taxon>Pseudomonadaceae</taxon>
        <taxon>Halopseudomonas</taxon>
    </lineage>
</organism>
<dbReference type="STRING" id="653930.SAMN05216589_2005"/>
<dbReference type="Pfam" id="PF04748">
    <property type="entry name" value="Polysacc_deac_2"/>
    <property type="match status" value="1"/>
</dbReference>
<evidence type="ECO:0000313" key="5">
    <source>
        <dbReference type="Proteomes" id="UP000186599"/>
    </source>
</evidence>
<name>A0A1I4MH08_9GAMM</name>
<dbReference type="CDD" id="cd10936">
    <property type="entry name" value="CE4_DAC2"/>
    <property type="match status" value="1"/>
</dbReference>
<dbReference type="PROSITE" id="PS51257">
    <property type="entry name" value="PROKAR_LIPOPROTEIN"/>
    <property type="match status" value="1"/>
</dbReference>
<feature type="region of interest" description="Disordered" evidence="1">
    <location>
        <begin position="78"/>
        <end position="99"/>
    </location>
</feature>
<evidence type="ECO:0000313" key="6">
    <source>
        <dbReference type="Proteomes" id="UP000186904"/>
    </source>
</evidence>
<dbReference type="InterPro" id="IPR011330">
    <property type="entry name" value="Glyco_hydro/deAcase_b/a-brl"/>
</dbReference>
<dbReference type="Proteomes" id="UP000186904">
    <property type="component" value="Unassembled WGS sequence"/>
</dbReference>
<dbReference type="AlphaFoldDB" id="A0A1I4MH08"/>
<dbReference type="Gene3D" id="3.20.20.370">
    <property type="entry name" value="Glycoside hydrolase/deacetylase"/>
    <property type="match status" value="1"/>
</dbReference>
<accession>A0A1I4MH08</accession>
<dbReference type="PANTHER" id="PTHR30105:SF2">
    <property type="entry name" value="DIVERGENT POLYSACCHARIDE DEACETYLASE SUPERFAMILY"/>
    <property type="match status" value="1"/>
</dbReference>
<dbReference type="OrthoDB" id="9784811at2"/>
<dbReference type="SUPFAM" id="SSF88713">
    <property type="entry name" value="Glycoside hydrolase/deacetylase"/>
    <property type="match status" value="1"/>
</dbReference>
<sequence length="336" mass="36197">MRRLPGRWPAARLLMAAWLTLMLAACGDSDEPEVPASAEPPAVEVAGPATAVIQQDDAYYDELRARWFALEHAERSAAASPGSHNADPEQAPLSAEPEPVSELPVAVLEPESTPAIGIIIDDLGHSLSRGRRIIALPAPVALAILPHTQAAQLLASEAAVAGKTVILHQPMENGAALAIGPGGLYADMDRAKLEQTLQANLNNFVPIQGVNNHMGSRLTSDRQAMDWVMQVLAARGLFFIDSRTSAATQAAFAAEAAGVRHLSRDVFLDNERTFEAIDAAFQHALTLARKQGSALIIGHPYPQTLEYLEQRLPELQREEGVKVVSLEALLARKYRN</sequence>
<keyword evidence="2" id="KW-0732">Signal</keyword>
<protein>
    <submittedName>
        <fullName evidence="4">Uncharacterized conserved protein YibQ, putative polysaccharide deacetylase 2 family</fullName>
    </submittedName>
</protein>
<dbReference type="EMBL" id="FOGN01000003">
    <property type="protein sequence ID" value="SES01450.1"/>
    <property type="molecule type" value="Genomic_DNA"/>
</dbReference>
<gene>
    <name evidence="4" type="ORF">SAMN04487855_2004</name>
    <name evidence="3" type="ORF">SAMN05216589_2005</name>
</gene>
<evidence type="ECO:0000313" key="4">
    <source>
        <dbReference type="EMBL" id="SFM02539.1"/>
    </source>
</evidence>
<evidence type="ECO:0000313" key="3">
    <source>
        <dbReference type="EMBL" id="SES01450.1"/>
    </source>
</evidence>
<reference evidence="5 6" key="1">
    <citation type="submission" date="2016-10" db="EMBL/GenBank/DDBJ databases">
        <authorList>
            <person name="de Groot N.N."/>
        </authorList>
    </citation>
    <scope>NUCLEOTIDE SEQUENCE [LARGE SCALE GENOMIC DNA]</scope>
    <source>
        <strain evidence="4 5">CGMCC 1.9095</strain>
        <strain evidence="3 6">DSM 22558</strain>
    </source>
</reference>
<dbReference type="Proteomes" id="UP000186599">
    <property type="component" value="Unassembled WGS sequence"/>
</dbReference>
<evidence type="ECO:0000256" key="1">
    <source>
        <dbReference type="SAM" id="MobiDB-lite"/>
    </source>
</evidence>
<keyword evidence="5" id="KW-1185">Reference proteome</keyword>
<proteinExistence type="predicted"/>
<feature type="signal peptide" evidence="2">
    <location>
        <begin position="1"/>
        <end position="24"/>
    </location>
</feature>
<evidence type="ECO:0000256" key="2">
    <source>
        <dbReference type="SAM" id="SignalP"/>
    </source>
</evidence>